<proteinExistence type="predicted"/>
<sequence>MAVPDLNYAQQNSSSSVREDKKFYKFFKYSYKFRSRRDLNLRFWQLQHARFTTKLRLSYRRSRSLVVKRSGRYYPRVTVSNPDSSD</sequence>
<dbReference type="EMBL" id="GAIX01003704">
    <property type="protein sequence ID" value="JAA88856.1"/>
    <property type="molecule type" value="Transcribed_RNA"/>
</dbReference>
<reference evidence="1" key="2">
    <citation type="submission" date="2013-05" db="EMBL/GenBank/DDBJ databases">
        <authorList>
            <person name="Carter J.-M."/>
            <person name="Baker S.C."/>
            <person name="Pink R."/>
            <person name="Carter D.R.F."/>
            <person name="Collins A."/>
            <person name="Tomlin J."/>
            <person name="Gibbs M."/>
            <person name="Breuker C.J."/>
        </authorList>
    </citation>
    <scope>NUCLEOTIDE SEQUENCE</scope>
    <source>
        <tissue evidence="1">Ovary</tissue>
    </source>
</reference>
<organism evidence="1">
    <name type="scientific">Pararge aegeria</name>
    <name type="common">speckled wood butterfly</name>
    <dbReference type="NCBI Taxonomy" id="116150"/>
    <lineage>
        <taxon>Eukaryota</taxon>
        <taxon>Metazoa</taxon>
        <taxon>Ecdysozoa</taxon>
        <taxon>Arthropoda</taxon>
        <taxon>Hexapoda</taxon>
        <taxon>Insecta</taxon>
        <taxon>Pterygota</taxon>
        <taxon>Neoptera</taxon>
        <taxon>Endopterygota</taxon>
        <taxon>Lepidoptera</taxon>
        <taxon>Glossata</taxon>
        <taxon>Ditrysia</taxon>
        <taxon>Papilionoidea</taxon>
        <taxon>Nymphalidae</taxon>
        <taxon>Satyrinae</taxon>
        <taxon>Satyrini</taxon>
        <taxon>Parargina</taxon>
        <taxon>Pararge</taxon>
    </lineage>
</organism>
<dbReference type="AlphaFoldDB" id="S4P9N0"/>
<protein>
    <submittedName>
        <fullName evidence="1">Uncharacterized protein</fullName>
    </submittedName>
</protein>
<evidence type="ECO:0000313" key="1">
    <source>
        <dbReference type="EMBL" id="JAA88856.1"/>
    </source>
</evidence>
<accession>S4P9N0</accession>
<reference evidence="1" key="1">
    <citation type="journal article" date="2013" name="BMC Genomics">
        <title>Unscrambling butterfly oogenesis.</title>
        <authorList>
            <person name="Carter J.M."/>
            <person name="Baker S.C."/>
            <person name="Pink R."/>
            <person name="Carter D.R."/>
            <person name="Collins A."/>
            <person name="Tomlin J."/>
            <person name="Gibbs M."/>
            <person name="Breuker C.J."/>
        </authorList>
    </citation>
    <scope>NUCLEOTIDE SEQUENCE</scope>
    <source>
        <tissue evidence="1">Ovary</tissue>
    </source>
</reference>
<name>S4P9N0_9NEOP</name>